<reference evidence="6 7" key="1">
    <citation type="journal article" date="2018" name="Genome Announc.">
        <title>Draft Genome Sequence of "Candidatus Phycosocius bacilliformis," an Alphaproteobacterial Ectosymbiont of the Hydrocarbon-Producing Green Alga Botryococcus braunii.</title>
        <authorList>
            <person name="Tanabe Y."/>
            <person name="Yamaguchi H."/>
            <person name="Watanabe M.M."/>
        </authorList>
    </citation>
    <scope>NUCLEOTIDE SEQUENCE [LARGE SCALE GENOMIC DNA]</scope>
    <source>
        <strain evidence="6 7">BOTRYCO-2</strain>
    </source>
</reference>
<accession>A0A2P2E7A6</accession>
<dbReference type="EMBL" id="BFBR01000001">
    <property type="protein sequence ID" value="GBF56934.1"/>
    <property type="molecule type" value="Genomic_DNA"/>
</dbReference>
<dbReference type="PANTHER" id="PTHR30469">
    <property type="entry name" value="MULTIDRUG RESISTANCE PROTEIN MDTA"/>
    <property type="match status" value="1"/>
</dbReference>
<feature type="domain" description="Multidrug resistance protein MdtA-like barrel-sandwich hybrid" evidence="5">
    <location>
        <begin position="81"/>
        <end position="287"/>
    </location>
</feature>
<feature type="compositionally biased region" description="Basic and acidic residues" evidence="3">
    <location>
        <begin position="32"/>
        <end position="48"/>
    </location>
</feature>
<proteinExistence type="inferred from homology"/>
<dbReference type="OrthoDB" id="7265739at2"/>
<evidence type="ECO:0000259" key="5">
    <source>
        <dbReference type="Pfam" id="PF25917"/>
    </source>
</evidence>
<dbReference type="Gene3D" id="2.40.50.100">
    <property type="match status" value="2"/>
</dbReference>
<dbReference type="Proteomes" id="UP000245086">
    <property type="component" value="Unassembled WGS sequence"/>
</dbReference>
<comment type="similarity">
    <text evidence="1">Belongs to the membrane fusion protein (MFP) (TC 8.A.1) family.</text>
</comment>
<dbReference type="PANTHER" id="PTHR30469:SF15">
    <property type="entry name" value="HLYD FAMILY OF SECRETION PROTEINS"/>
    <property type="match status" value="1"/>
</dbReference>
<keyword evidence="4" id="KW-0732">Signal</keyword>
<dbReference type="AlphaFoldDB" id="A0A2P2E7A6"/>
<evidence type="ECO:0000256" key="2">
    <source>
        <dbReference type="SAM" id="Coils"/>
    </source>
</evidence>
<name>A0A2P2E7A6_9PROT</name>
<protein>
    <submittedName>
        <fullName evidence="6">Multidrug resistance protein MdtA</fullName>
    </submittedName>
</protein>
<comment type="caution">
    <text evidence="6">The sequence shown here is derived from an EMBL/GenBank/DDBJ whole genome shotgun (WGS) entry which is preliminary data.</text>
</comment>
<dbReference type="InterPro" id="IPR006143">
    <property type="entry name" value="RND_pump_MFP"/>
</dbReference>
<sequence>MTRNLNASSLVLVVAALALAGCGSAGGNQKADASKKTAEASKNKKGERTPQAVSVAAIETKSFVGRLVVAGQVQAIQEARVFPTASGARVIQIMADAGDRVVAGQALARLDGRQINADSELLAAQVRRARTTLAEAEVGLTAARQNLARAENGPRESSLDLAAAQIAFEQAEAEYQRALAVRGDGALSTEQLEARRAAARQAEARVRTTRGDIAAQMDARRQAVAQAAARVGAARADLDVAIAQQAQSNSRQNNGLITAPVAGQVISRSVNVGEVAGTSGQPMFVIVANDALEVAAEVPESEIARLVLGMSAEFTAPDGSKVTGTLRRLPAQIDPQRRTGIARFTLAANPAVKSGVFLTGTAISLPREINAVPATAVLYGREGASVFVLRPDQTVTKAKVTLGAREGAMVELIAGPPKGTVVVTAGSAFLAEGEKVNAVRANAAPPAPAPKPPQK</sequence>
<dbReference type="GO" id="GO:1990281">
    <property type="term" value="C:efflux pump complex"/>
    <property type="evidence" value="ECO:0007669"/>
    <property type="project" value="TreeGrafter"/>
</dbReference>
<dbReference type="InterPro" id="IPR058625">
    <property type="entry name" value="MdtA-like_BSH"/>
</dbReference>
<dbReference type="NCBIfam" id="TIGR01730">
    <property type="entry name" value="RND_mfp"/>
    <property type="match status" value="1"/>
</dbReference>
<evidence type="ECO:0000256" key="3">
    <source>
        <dbReference type="SAM" id="MobiDB-lite"/>
    </source>
</evidence>
<evidence type="ECO:0000313" key="6">
    <source>
        <dbReference type="EMBL" id="GBF56934.1"/>
    </source>
</evidence>
<dbReference type="Gene3D" id="2.40.30.170">
    <property type="match status" value="1"/>
</dbReference>
<gene>
    <name evidence="6" type="primary">mdtA_1</name>
    <name evidence="6" type="ORF">PbB2_00591</name>
</gene>
<feature type="coiled-coil region" evidence="2">
    <location>
        <begin position="133"/>
        <end position="181"/>
    </location>
</feature>
<organism evidence="6 7">
    <name type="scientific">Candidatus Phycosocius bacilliformis</name>
    <dbReference type="NCBI Taxonomy" id="1445552"/>
    <lineage>
        <taxon>Bacteria</taxon>
        <taxon>Pseudomonadati</taxon>
        <taxon>Pseudomonadota</taxon>
        <taxon>Alphaproteobacteria</taxon>
        <taxon>Caulobacterales</taxon>
        <taxon>Caulobacterales incertae sedis</taxon>
        <taxon>Candidatus Phycosocius</taxon>
    </lineage>
</organism>
<evidence type="ECO:0000256" key="1">
    <source>
        <dbReference type="ARBA" id="ARBA00009477"/>
    </source>
</evidence>
<dbReference type="RefSeq" id="WP_108983769.1">
    <property type="nucleotide sequence ID" value="NZ_BFBR01000001.1"/>
</dbReference>
<evidence type="ECO:0000256" key="4">
    <source>
        <dbReference type="SAM" id="SignalP"/>
    </source>
</evidence>
<evidence type="ECO:0000313" key="7">
    <source>
        <dbReference type="Proteomes" id="UP000245086"/>
    </source>
</evidence>
<dbReference type="Gene3D" id="1.10.287.470">
    <property type="entry name" value="Helix hairpin bin"/>
    <property type="match status" value="2"/>
</dbReference>
<dbReference type="Pfam" id="PF25917">
    <property type="entry name" value="BSH_RND"/>
    <property type="match status" value="1"/>
</dbReference>
<feature type="chain" id="PRO_5015133280" evidence="4">
    <location>
        <begin position="21"/>
        <end position="455"/>
    </location>
</feature>
<dbReference type="Gene3D" id="2.40.420.20">
    <property type="match status" value="1"/>
</dbReference>
<dbReference type="SUPFAM" id="SSF111369">
    <property type="entry name" value="HlyD-like secretion proteins"/>
    <property type="match status" value="1"/>
</dbReference>
<keyword evidence="7" id="KW-1185">Reference proteome</keyword>
<dbReference type="PROSITE" id="PS51257">
    <property type="entry name" value="PROKAR_LIPOPROTEIN"/>
    <property type="match status" value="1"/>
</dbReference>
<keyword evidence="2" id="KW-0175">Coiled coil</keyword>
<feature type="signal peptide" evidence="4">
    <location>
        <begin position="1"/>
        <end position="20"/>
    </location>
</feature>
<dbReference type="GO" id="GO:0015562">
    <property type="term" value="F:efflux transmembrane transporter activity"/>
    <property type="evidence" value="ECO:0007669"/>
    <property type="project" value="TreeGrafter"/>
</dbReference>
<feature type="region of interest" description="Disordered" evidence="3">
    <location>
        <begin position="24"/>
        <end position="48"/>
    </location>
</feature>